<evidence type="ECO:0000256" key="3">
    <source>
        <dbReference type="ARBA" id="ARBA00022679"/>
    </source>
</evidence>
<dbReference type="GO" id="GO:0000179">
    <property type="term" value="F:rRNA (adenine-N6,N6-)-dimethyltransferase activity"/>
    <property type="evidence" value="ECO:0007669"/>
    <property type="project" value="TreeGrafter"/>
</dbReference>
<dbReference type="PROSITE" id="PS51689">
    <property type="entry name" value="SAM_RNA_A_N6_MT"/>
    <property type="match status" value="1"/>
</dbReference>
<evidence type="ECO:0000256" key="2">
    <source>
        <dbReference type="ARBA" id="ARBA00022603"/>
    </source>
</evidence>
<keyword evidence="3" id="KW-0808">Transferase</keyword>
<dbReference type="GO" id="GO:0005829">
    <property type="term" value="C:cytosol"/>
    <property type="evidence" value="ECO:0007669"/>
    <property type="project" value="TreeGrafter"/>
</dbReference>
<protein>
    <recommendedName>
        <fullName evidence="7">Ribosomal RNA adenine methylase transferase N-terminal domain-containing protein</fullName>
    </recommendedName>
</protein>
<dbReference type="PANTHER" id="PTHR11727:SF7">
    <property type="entry name" value="DIMETHYLADENOSINE TRANSFERASE-RELATED"/>
    <property type="match status" value="1"/>
</dbReference>
<reference evidence="6" key="1">
    <citation type="submission" date="2018-05" db="EMBL/GenBank/DDBJ databases">
        <authorList>
            <person name="Lanie J.A."/>
            <person name="Ng W.-L."/>
            <person name="Kazmierczak K.M."/>
            <person name="Andrzejewski T.M."/>
            <person name="Davidsen T.M."/>
            <person name="Wayne K.J."/>
            <person name="Tettelin H."/>
            <person name="Glass J.I."/>
            <person name="Rusch D."/>
            <person name="Podicherti R."/>
            <person name="Tsui H.-C.T."/>
            <person name="Winkler M.E."/>
        </authorList>
    </citation>
    <scope>NUCLEOTIDE SEQUENCE</scope>
</reference>
<name>A0A382T0B1_9ZZZZ</name>
<dbReference type="AlphaFoldDB" id="A0A382T0B1"/>
<keyword evidence="1" id="KW-0698">rRNA processing</keyword>
<proteinExistence type="predicted"/>
<evidence type="ECO:0008006" key="7">
    <source>
        <dbReference type="Google" id="ProtNLM"/>
    </source>
</evidence>
<keyword evidence="5" id="KW-0694">RNA-binding</keyword>
<dbReference type="InterPro" id="IPR001737">
    <property type="entry name" value="KsgA/Erm"/>
</dbReference>
<accession>A0A382T0B1</accession>
<dbReference type="PANTHER" id="PTHR11727">
    <property type="entry name" value="DIMETHYLADENOSINE TRANSFERASE"/>
    <property type="match status" value="1"/>
</dbReference>
<evidence type="ECO:0000256" key="1">
    <source>
        <dbReference type="ARBA" id="ARBA00022552"/>
    </source>
</evidence>
<dbReference type="EMBL" id="UINC01132547">
    <property type="protein sequence ID" value="SVD14937.1"/>
    <property type="molecule type" value="Genomic_DNA"/>
</dbReference>
<dbReference type="FunFam" id="1.10.8.100:FF:000001">
    <property type="entry name" value="Ribosomal RNA small subunit methyltransferase A"/>
    <property type="match status" value="1"/>
</dbReference>
<dbReference type="InterPro" id="IPR023165">
    <property type="entry name" value="rRNA_Ade_diMease-like_C"/>
</dbReference>
<keyword evidence="4" id="KW-0949">S-adenosyl-L-methionine</keyword>
<evidence type="ECO:0000313" key="6">
    <source>
        <dbReference type="EMBL" id="SVD14937.1"/>
    </source>
</evidence>
<evidence type="ECO:0000256" key="4">
    <source>
        <dbReference type="ARBA" id="ARBA00022691"/>
    </source>
</evidence>
<dbReference type="SUPFAM" id="SSF53335">
    <property type="entry name" value="S-adenosyl-L-methionine-dependent methyltransferases"/>
    <property type="match status" value="1"/>
</dbReference>
<keyword evidence="2" id="KW-0489">Methyltransferase</keyword>
<dbReference type="Pfam" id="PF00398">
    <property type="entry name" value="RrnaAD"/>
    <property type="match status" value="1"/>
</dbReference>
<feature type="non-terminal residue" evidence="6">
    <location>
        <position position="1"/>
    </location>
</feature>
<dbReference type="Gene3D" id="1.10.8.100">
    <property type="entry name" value="Ribosomal RNA adenine dimethylase-like, domain 2"/>
    <property type="match status" value="1"/>
</dbReference>
<dbReference type="GO" id="GO:0003723">
    <property type="term" value="F:RNA binding"/>
    <property type="evidence" value="ECO:0007669"/>
    <property type="project" value="UniProtKB-KW"/>
</dbReference>
<sequence length="130" mass="14978">VDRLVAVPGTRDYGSLSVFIQFYCKVERLMEVVKDSFSPKPKIDSSVIKLTPLAKPKVQVDNIKTFFTIVNSAFLHKRKMLKNNLKEWQNLFKKQNKKIELAGIDLSRRGETLSLEDFAILSNHIFMCDD</sequence>
<organism evidence="6">
    <name type="scientific">marine metagenome</name>
    <dbReference type="NCBI Taxonomy" id="408172"/>
    <lineage>
        <taxon>unclassified sequences</taxon>
        <taxon>metagenomes</taxon>
        <taxon>ecological metagenomes</taxon>
    </lineage>
</organism>
<evidence type="ECO:0000256" key="5">
    <source>
        <dbReference type="ARBA" id="ARBA00022884"/>
    </source>
</evidence>
<gene>
    <name evidence="6" type="ORF">METZ01_LOCUS367791</name>
</gene>
<dbReference type="Gene3D" id="3.40.50.150">
    <property type="entry name" value="Vaccinia Virus protein VP39"/>
    <property type="match status" value="1"/>
</dbReference>
<dbReference type="InterPro" id="IPR029063">
    <property type="entry name" value="SAM-dependent_MTases_sf"/>
</dbReference>